<comment type="caution">
    <text evidence="2">The sequence shown here is derived from an EMBL/GenBank/DDBJ whole genome shotgun (WGS) entry which is preliminary data.</text>
</comment>
<keyword evidence="3" id="KW-1185">Reference proteome</keyword>
<evidence type="ECO:0000313" key="2">
    <source>
        <dbReference type="EMBL" id="MDU9005213.1"/>
    </source>
</evidence>
<dbReference type="RefSeq" id="WP_316778141.1">
    <property type="nucleotide sequence ID" value="NZ_JASMWN010000012.1"/>
</dbReference>
<protein>
    <submittedName>
        <fullName evidence="2">Hint domain-containing protein</fullName>
    </submittedName>
</protein>
<dbReference type="Proteomes" id="UP001255416">
    <property type="component" value="Unassembled WGS sequence"/>
</dbReference>
<reference evidence="3" key="1">
    <citation type="submission" date="2023-05" db="EMBL/GenBank/DDBJ databases">
        <title>Sedimentitalea sp. nov. JM2-8.</title>
        <authorList>
            <person name="Huang J."/>
        </authorList>
    </citation>
    <scope>NUCLEOTIDE SEQUENCE [LARGE SCALE GENOMIC DNA]</scope>
    <source>
        <strain evidence="3">KHS03</strain>
    </source>
</reference>
<dbReference type="EMBL" id="JASMWN010000012">
    <property type="protein sequence ID" value="MDU9005213.1"/>
    <property type="molecule type" value="Genomic_DNA"/>
</dbReference>
<organism evidence="2 3">
    <name type="scientific">Sedimentitalea todarodis</name>
    <dbReference type="NCBI Taxonomy" id="1631240"/>
    <lineage>
        <taxon>Bacteria</taxon>
        <taxon>Pseudomonadati</taxon>
        <taxon>Pseudomonadota</taxon>
        <taxon>Alphaproteobacteria</taxon>
        <taxon>Rhodobacterales</taxon>
        <taxon>Paracoccaceae</taxon>
        <taxon>Sedimentitalea</taxon>
    </lineage>
</organism>
<feature type="domain" description="Hedgehog/Intein (Hint)" evidence="1">
    <location>
        <begin position="120"/>
        <end position="266"/>
    </location>
</feature>
<name>A0ABU3VGA6_9RHOB</name>
<gene>
    <name evidence="2" type="ORF">QO231_15305</name>
</gene>
<accession>A0ABU3VGA6</accession>
<evidence type="ECO:0000259" key="1">
    <source>
        <dbReference type="Pfam" id="PF13403"/>
    </source>
</evidence>
<dbReference type="InterPro" id="IPR028992">
    <property type="entry name" value="Hedgehog/Intein_dom"/>
</dbReference>
<evidence type="ECO:0000313" key="3">
    <source>
        <dbReference type="Proteomes" id="UP001255416"/>
    </source>
</evidence>
<sequence>MPTTYTDQFWTLDPFSPPGAGTLLTFTVYDIIDQNDDDFLTGAGGDTINGIDITQTYLGDTVTVDIGGTPVTITGATFYLANGTQVFTPTDGTVLQDVDIISATGVPSQSPVPVALLPPPCLVRDTLISTPEGERKVQDLRAGDRVLDLDGVPMSLRSVMSRSIPANELRAYPKLRPVRICAGALGNGLPHRDLLVSRQHRMLVASKIVERMFAAKEVLIPAIKLTTLPGIYIDESVETVEYFHLLFDRHEVILAESAPTESLYLGREALKSVSAEARQEIYAIFPDLKGAVADPIPARPIPSGKRQKKLVARHAANQKPLVQPESARA</sequence>
<dbReference type="Pfam" id="PF13403">
    <property type="entry name" value="Hint_2"/>
    <property type="match status" value="1"/>
</dbReference>
<proteinExistence type="predicted"/>
<dbReference type="InterPro" id="IPR036844">
    <property type="entry name" value="Hint_dom_sf"/>
</dbReference>
<dbReference type="SUPFAM" id="SSF51294">
    <property type="entry name" value="Hedgehog/intein (Hint) domain"/>
    <property type="match status" value="1"/>
</dbReference>